<protein>
    <recommendedName>
        <fullName evidence="1">diguanylate cyclase</fullName>
        <ecNumber evidence="1">2.7.7.65</ecNumber>
    </recommendedName>
</protein>
<keyword evidence="5" id="KW-1185">Reference proteome</keyword>
<evidence type="ECO:0000313" key="4">
    <source>
        <dbReference type="EMBL" id="RRS06392.1"/>
    </source>
</evidence>
<organism evidence="4 5">
    <name type="scientific">Aquabacterium soli</name>
    <dbReference type="NCBI Taxonomy" id="2493092"/>
    <lineage>
        <taxon>Bacteria</taxon>
        <taxon>Pseudomonadati</taxon>
        <taxon>Pseudomonadota</taxon>
        <taxon>Betaproteobacteria</taxon>
        <taxon>Burkholderiales</taxon>
        <taxon>Aquabacterium</taxon>
    </lineage>
</organism>
<dbReference type="Pfam" id="PF00990">
    <property type="entry name" value="GGDEF"/>
    <property type="match status" value="1"/>
</dbReference>
<sequence>MLPAVPCPEVDLDRAVAQDGGLRLDLALNLLQQAGWVLPDDLAPDSQEWLQAIIDGLCEVSSRDALTGLVNRRQFEVAIAREVDRVARAGEPALLLVLDIDHFKRVNDSHGHAAGDVVIQSVAATLQECVRPMDTVARIGGEEFAIILPNCPPAFGQAVAERIRKKVASQPVALIGGQALNITVSVGGAFAPQWVRSSAALWSERADQQLYRAKAEGRNLTCLEMPPLTVVSAEEKGLLFGAFGQSDALSGVEEGLGSVD</sequence>
<dbReference type="InterPro" id="IPR000160">
    <property type="entry name" value="GGDEF_dom"/>
</dbReference>
<evidence type="ECO:0000259" key="3">
    <source>
        <dbReference type="PROSITE" id="PS50887"/>
    </source>
</evidence>
<dbReference type="SMART" id="SM00267">
    <property type="entry name" value="GGDEF"/>
    <property type="match status" value="1"/>
</dbReference>
<gene>
    <name evidence="4" type="ORF">EIP75_02070</name>
</gene>
<dbReference type="Proteomes" id="UP000269265">
    <property type="component" value="Unassembled WGS sequence"/>
</dbReference>
<accession>A0A426VHK7</accession>
<dbReference type="GO" id="GO:0005886">
    <property type="term" value="C:plasma membrane"/>
    <property type="evidence" value="ECO:0007669"/>
    <property type="project" value="TreeGrafter"/>
</dbReference>
<dbReference type="EMBL" id="RSED01000001">
    <property type="protein sequence ID" value="RRS06392.1"/>
    <property type="molecule type" value="Genomic_DNA"/>
</dbReference>
<dbReference type="InterPro" id="IPR050469">
    <property type="entry name" value="Diguanylate_Cyclase"/>
</dbReference>
<dbReference type="InterPro" id="IPR043128">
    <property type="entry name" value="Rev_trsase/Diguanyl_cyclase"/>
</dbReference>
<evidence type="ECO:0000256" key="2">
    <source>
        <dbReference type="ARBA" id="ARBA00034247"/>
    </source>
</evidence>
<feature type="domain" description="GGDEF" evidence="3">
    <location>
        <begin position="91"/>
        <end position="226"/>
    </location>
</feature>
<dbReference type="EC" id="2.7.7.65" evidence="1"/>
<dbReference type="SUPFAM" id="SSF55073">
    <property type="entry name" value="Nucleotide cyclase"/>
    <property type="match status" value="1"/>
</dbReference>
<proteinExistence type="predicted"/>
<comment type="catalytic activity">
    <reaction evidence="2">
        <text>2 GTP = 3',3'-c-di-GMP + 2 diphosphate</text>
        <dbReference type="Rhea" id="RHEA:24898"/>
        <dbReference type="ChEBI" id="CHEBI:33019"/>
        <dbReference type="ChEBI" id="CHEBI:37565"/>
        <dbReference type="ChEBI" id="CHEBI:58805"/>
        <dbReference type="EC" id="2.7.7.65"/>
    </reaction>
</comment>
<dbReference type="OrthoDB" id="9813903at2"/>
<dbReference type="PANTHER" id="PTHR45138:SF9">
    <property type="entry name" value="DIGUANYLATE CYCLASE DGCM-RELATED"/>
    <property type="match status" value="1"/>
</dbReference>
<dbReference type="AlphaFoldDB" id="A0A426VHK7"/>
<dbReference type="NCBIfam" id="TIGR00254">
    <property type="entry name" value="GGDEF"/>
    <property type="match status" value="1"/>
</dbReference>
<name>A0A426VHK7_9BURK</name>
<reference evidence="4 5" key="1">
    <citation type="submission" date="2018-12" db="EMBL/GenBank/DDBJ databases">
        <title>The whole draft genome of Aquabacterium sp. SJQ9.</title>
        <authorList>
            <person name="Sun L."/>
            <person name="Gao X."/>
            <person name="Chen W."/>
            <person name="Huang K."/>
        </authorList>
    </citation>
    <scope>NUCLEOTIDE SEQUENCE [LARGE SCALE GENOMIC DNA]</scope>
    <source>
        <strain evidence="4 5">SJQ9</strain>
    </source>
</reference>
<dbReference type="FunFam" id="3.30.70.270:FF:000001">
    <property type="entry name" value="Diguanylate cyclase domain protein"/>
    <property type="match status" value="1"/>
</dbReference>
<dbReference type="Gene3D" id="3.30.70.270">
    <property type="match status" value="1"/>
</dbReference>
<dbReference type="CDD" id="cd01949">
    <property type="entry name" value="GGDEF"/>
    <property type="match status" value="1"/>
</dbReference>
<dbReference type="GO" id="GO:0052621">
    <property type="term" value="F:diguanylate cyclase activity"/>
    <property type="evidence" value="ECO:0007669"/>
    <property type="project" value="UniProtKB-EC"/>
</dbReference>
<dbReference type="InterPro" id="IPR029787">
    <property type="entry name" value="Nucleotide_cyclase"/>
</dbReference>
<dbReference type="PANTHER" id="PTHR45138">
    <property type="entry name" value="REGULATORY COMPONENTS OF SENSORY TRANSDUCTION SYSTEM"/>
    <property type="match status" value="1"/>
</dbReference>
<dbReference type="PROSITE" id="PS50887">
    <property type="entry name" value="GGDEF"/>
    <property type="match status" value="1"/>
</dbReference>
<dbReference type="GO" id="GO:1902201">
    <property type="term" value="P:negative regulation of bacterial-type flagellum-dependent cell motility"/>
    <property type="evidence" value="ECO:0007669"/>
    <property type="project" value="TreeGrafter"/>
</dbReference>
<dbReference type="GO" id="GO:0043709">
    <property type="term" value="P:cell adhesion involved in single-species biofilm formation"/>
    <property type="evidence" value="ECO:0007669"/>
    <property type="project" value="TreeGrafter"/>
</dbReference>
<comment type="caution">
    <text evidence="4">The sequence shown here is derived from an EMBL/GenBank/DDBJ whole genome shotgun (WGS) entry which is preliminary data.</text>
</comment>
<evidence type="ECO:0000313" key="5">
    <source>
        <dbReference type="Proteomes" id="UP000269265"/>
    </source>
</evidence>
<evidence type="ECO:0000256" key="1">
    <source>
        <dbReference type="ARBA" id="ARBA00012528"/>
    </source>
</evidence>